<comment type="caution">
    <text evidence="2">The sequence shown here is derived from an EMBL/GenBank/DDBJ whole genome shotgun (WGS) entry which is preliminary data.</text>
</comment>
<organism evidence="2 3">
    <name type="scientific">Streptomyces lomondensis</name>
    <dbReference type="NCBI Taxonomy" id="68229"/>
    <lineage>
        <taxon>Bacteria</taxon>
        <taxon>Bacillati</taxon>
        <taxon>Actinomycetota</taxon>
        <taxon>Actinomycetes</taxon>
        <taxon>Kitasatosporales</taxon>
        <taxon>Streptomycetaceae</taxon>
        <taxon>Streptomyces</taxon>
    </lineage>
</organism>
<evidence type="ECO:0000313" key="3">
    <source>
        <dbReference type="Proteomes" id="UP000617743"/>
    </source>
</evidence>
<gene>
    <name evidence="2" type="ORF">GCM10010383_77330</name>
</gene>
<accession>A0ABQ2XX17</accession>
<feature type="region of interest" description="Disordered" evidence="1">
    <location>
        <begin position="68"/>
        <end position="120"/>
    </location>
</feature>
<keyword evidence="3" id="KW-1185">Reference proteome</keyword>
<protein>
    <submittedName>
        <fullName evidence="2">Uncharacterized protein</fullName>
    </submittedName>
</protein>
<dbReference type="RefSeq" id="WP_229906785.1">
    <property type="nucleotide sequence ID" value="NZ_BMWC01000022.1"/>
</dbReference>
<evidence type="ECO:0000313" key="2">
    <source>
        <dbReference type="EMBL" id="GGX35650.1"/>
    </source>
</evidence>
<name>A0ABQ2XX17_9ACTN</name>
<evidence type="ECO:0000256" key="1">
    <source>
        <dbReference type="SAM" id="MobiDB-lite"/>
    </source>
</evidence>
<sequence length="120" mass="12626">MAVLQSANGQPAVHWNNSVLYPGLGDDQSLTAGKLPADASSAEVVASDGKTDLTTFPSLRDMAATIRKNVKPSGGSTGTGVAVVDSGGDGVKRLRSSPWARPRRSRRPSTRTSKPWPRAR</sequence>
<feature type="compositionally biased region" description="Low complexity" evidence="1">
    <location>
        <begin position="110"/>
        <end position="120"/>
    </location>
</feature>
<dbReference type="Proteomes" id="UP000617743">
    <property type="component" value="Unassembled WGS sequence"/>
</dbReference>
<dbReference type="EMBL" id="BMWC01000022">
    <property type="protein sequence ID" value="GGX35650.1"/>
    <property type="molecule type" value="Genomic_DNA"/>
</dbReference>
<reference evidence="3" key="1">
    <citation type="journal article" date="2019" name="Int. J. Syst. Evol. Microbiol.">
        <title>The Global Catalogue of Microorganisms (GCM) 10K type strain sequencing project: providing services to taxonomists for standard genome sequencing and annotation.</title>
        <authorList>
            <consortium name="The Broad Institute Genomics Platform"/>
            <consortium name="The Broad Institute Genome Sequencing Center for Infectious Disease"/>
            <person name="Wu L."/>
            <person name="Ma J."/>
        </authorList>
    </citation>
    <scope>NUCLEOTIDE SEQUENCE [LARGE SCALE GENOMIC DNA]</scope>
    <source>
        <strain evidence="3">JCM 4866</strain>
    </source>
</reference>
<proteinExistence type="predicted"/>